<dbReference type="PANTHER" id="PTHR19848:SF8">
    <property type="entry name" value="F-BOX AND WD REPEAT DOMAIN CONTAINING 7"/>
    <property type="match status" value="1"/>
</dbReference>
<dbReference type="Gene3D" id="2.160.20.80">
    <property type="entry name" value="E3 ubiquitin-protein ligase SopA"/>
    <property type="match status" value="1"/>
</dbReference>
<dbReference type="Pfam" id="PF00400">
    <property type="entry name" value="WD40"/>
    <property type="match status" value="8"/>
</dbReference>
<dbReference type="SUPFAM" id="SSF141571">
    <property type="entry name" value="Pentapeptide repeat-like"/>
    <property type="match status" value="1"/>
</dbReference>
<dbReference type="PRINTS" id="PR00364">
    <property type="entry name" value="DISEASERSIST"/>
</dbReference>
<dbReference type="RefSeq" id="WP_162421911.1">
    <property type="nucleotide sequence ID" value="NZ_WVIE01000003.1"/>
</dbReference>
<gene>
    <name evidence="7" type="ORF">GS601_03675</name>
</gene>
<dbReference type="Gene3D" id="2.130.10.10">
    <property type="entry name" value="YVTN repeat-like/Quinoprotein amine dehydrogenase"/>
    <property type="match status" value="7"/>
</dbReference>
<name>A0A8J8CH91_9CYAN</name>
<reference evidence="7" key="1">
    <citation type="submission" date="2019-12" db="EMBL/GenBank/DDBJ databases">
        <title>High-Quality draft genome sequences of three cyanobacteria isolated from the limestone walls of the Old Cathedral of Coimbra.</title>
        <authorList>
            <person name="Tiago I."/>
            <person name="Soares F."/>
            <person name="Portugal A."/>
        </authorList>
    </citation>
    <scope>NUCLEOTIDE SEQUENCE</scope>
    <source>
        <strain evidence="7">A</strain>
    </source>
</reference>
<dbReference type="Gene3D" id="3.40.50.300">
    <property type="entry name" value="P-loop containing nucleotide triphosphate hydrolases"/>
    <property type="match status" value="1"/>
</dbReference>
<dbReference type="Pfam" id="PF26355">
    <property type="entry name" value="HTH_VMAP-M9"/>
    <property type="match status" value="1"/>
</dbReference>
<dbReference type="InterPro" id="IPR002182">
    <property type="entry name" value="NB-ARC"/>
</dbReference>
<dbReference type="InterPro" id="IPR036322">
    <property type="entry name" value="WD40_repeat_dom_sf"/>
</dbReference>
<protein>
    <recommendedName>
        <fullName evidence="9">NB-ARC domain-containing protein</fullName>
    </recommendedName>
</protein>
<dbReference type="InterPro" id="IPR056829">
    <property type="entry name" value="Beta-prop_TEP1_2nd"/>
</dbReference>
<dbReference type="PROSITE" id="PS50082">
    <property type="entry name" value="WD_REPEATS_2"/>
    <property type="match status" value="13"/>
</dbReference>
<feature type="repeat" description="WD" evidence="3">
    <location>
        <begin position="688"/>
        <end position="742"/>
    </location>
</feature>
<feature type="repeat" description="WD" evidence="3">
    <location>
        <begin position="1135"/>
        <end position="1168"/>
    </location>
</feature>
<feature type="domain" description="TEP-1 second beta-propeller" evidence="5">
    <location>
        <begin position="802"/>
        <end position="998"/>
    </location>
</feature>
<dbReference type="Proteomes" id="UP000646053">
    <property type="component" value="Unassembled WGS sequence"/>
</dbReference>
<dbReference type="Pfam" id="PF00931">
    <property type="entry name" value="NB-ARC"/>
    <property type="match status" value="1"/>
</dbReference>
<comment type="caution">
    <text evidence="7">The sequence shown here is derived from an EMBL/GenBank/DDBJ whole genome shotgun (WGS) entry which is preliminary data.</text>
</comment>
<proteinExistence type="predicted"/>
<dbReference type="InterPro" id="IPR015943">
    <property type="entry name" value="WD40/YVTN_repeat-like_dom_sf"/>
</dbReference>
<evidence type="ECO:0000259" key="4">
    <source>
        <dbReference type="Pfam" id="PF00931"/>
    </source>
</evidence>
<feature type="repeat" description="WD" evidence="3">
    <location>
        <begin position="1049"/>
        <end position="1090"/>
    </location>
</feature>
<feature type="repeat" description="WD" evidence="3">
    <location>
        <begin position="1091"/>
        <end position="1132"/>
    </location>
</feature>
<feature type="repeat" description="WD" evidence="3">
    <location>
        <begin position="827"/>
        <end position="868"/>
    </location>
</feature>
<dbReference type="GO" id="GO:0043531">
    <property type="term" value="F:ADP binding"/>
    <property type="evidence" value="ECO:0007669"/>
    <property type="project" value="InterPro"/>
</dbReference>
<dbReference type="SMART" id="SM00320">
    <property type="entry name" value="WD40"/>
    <property type="match status" value="14"/>
</dbReference>
<evidence type="ECO:0000259" key="5">
    <source>
        <dbReference type="Pfam" id="PF25047"/>
    </source>
</evidence>
<feature type="repeat" description="WD" evidence="3">
    <location>
        <begin position="869"/>
        <end position="903"/>
    </location>
</feature>
<dbReference type="SUPFAM" id="SSF52540">
    <property type="entry name" value="P-loop containing nucleoside triphosphate hydrolases"/>
    <property type="match status" value="1"/>
</dbReference>
<dbReference type="InterPro" id="IPR001680">
    <property type="entry name" value="WD40_rpt"/>
</dbReference>
<feature type="repeat" description="WD" evidence="3">
    <location>
        <begin position="646"/>
        <end position="687"/>
    </location>
</feature>
<feature type="repeat" description="WD" evidence="3">
    <location>
        <begin position="612"/>
        <end position="645"/>
    </location>
</feature>
<sequence length="1221" mass="136694">MKSEDALELIETVLDDHHLNRLQMAILHHAWQDQSYQEIASITGYEVGYVKQTGAHLWQQLSQKLGKKVTKHNLHQVLQRQDRSKPLPPPAILTPQPRIDWGDAPDTSIFYGRVAELEQLEGWLMQEGCRFVGILGMGGIGKTALTIQFGRQLQDRFDWVIWRSLQHMPTLQDLLSDLLRSLRPQSLTDLPDTVEAGLRQLLDILRHSRGLLILDNAETIMQAGHLAGHYSVGYENYGQLWRYLCDRDHRSAVLLTSREQPREMATQEGTTLPIRSLYLNGISPQTGQQLVQLKGEFIGTADQWHTLVNHYGGNPLALKMVAAVVRRCFDGQIEPFLDLLIQGQSVFDDIRQLLTGQIDRLSDLERHVLYWFAIYRESGTLADLRSDLLPSVRLGDLLEALNSLQARSLIERKANRFTLQPVVLEYLTEGLIKQASHELETLGQADPHIHLLRSHALLKADAPDYLRGWQRRLLLQPIVDQCLSQQGLADFTTGVRRALEAFREQPKTQVGYLSGNLLNLLLQLQVDLTGWDFSQLPLWQADLRGAVLHHVNLSQADVSKTAFKESFSQILAIAFSLDGKLLATGDINHEIHVRQVIDGKPLFSCRMEAGWVWSVAFSPDGRWLASSANRTVALWDVQTGECLHTFEGYADRVFSLAFSPDGRLLASGSEDRLIRIWEIKTQKLVHVLKGHDCEVRSIAFAPHRYPAVTQPPSPNAGYLLASGSFDRTVRLWDVQSGTCLKILKAHTGWVFSVAFSPEGRWLASSSRDRTVKLWQVESGHCQATIAAHPHQIRAVTFARDGKTLVTGCDDHRLRVWNYYTGECLRVLKGHQSWISAIAICPATQVLASASEDQSVRLWEGHSHRCIKTFRGHSNGVWGIALSPDTRQLASGHQDGQIRLWSLQHLPAWDASESKEPQSPQKILRGHESWVWSVAFSPHRDLLASGSEDRTVRLWHAQTGKLLSTLYGHSDAVLSVVFSQDKQTLISGSLDGTLRIWDIPTTQCRQILEGHRSGVWAIALSPDGQTLASGSQDTTIRLWELSTGRCIKVLADHRSWVRCAAFSPDGKTLASGSADGVIKLWDLANGRCAQTLQAQAVPVLTLAFDPLRPILVSSGVDATIRFWNWTETPATYTAQFGGHSRWIRELCYGSEGRVLASCSQDETIKLWQLPDQQNSIPLHRATLIQTLRVPRPYEGLNLTGAVGLTMAQLTAMQRLGAIAPSD</sequence>
<dbReference type="InterPro" id="IPR058651">
    <property type="entry name" value="HTH_VMAP-M9"/>
</dbReference>
<evidence type="ECO:0000259" key="6">
    <source>
        <dbReference type="Pfam" id="PF26355"/>
    </source>
</evidence>
<feature type="repeat" description="WD" evidence="3">
    <location>
        <begin position="1007"/>
        <end position="1048"/>
    </location>
</feature>
<evidence type="ECO:0000256" key="3">
    <source>
        <dbReference type="PROSITE-ProRule" id="PRU00221"/>
    </source>
</evidence>
<dbReference type="InterPro" id="IPR020472">
    <property type="entry name" value="WD40_PAC1"/>
</dbReference>
<feature type="domain" description="NB-ARC" evidence="4">
    <location>
        <begin position="116"/>
        <end position="259"/>
    </location>
</feature>
<evidence type="ECO:0000313" key="7">
    <source>
        <dbReference type="EMBL" id="NDJ16399.1"/>
    </source>
</evidence>
<dbReference type="CDD" id="cd00200">
    <property type="entry name" value="WD40"/>
    <property type="match status" value="2"/>
</dbReference>
<feature type="repeat" description="WD" evidence="3">
    <location>
        <begin position="785"/>
        <end position="826"/>
    </location>
</feature>
<dbReference type="AlphaFoldDB" id="A0A8J8CH91"/>
<feature type="domain" description="vWA-MoxR associated protein N-terminal HTH" evidence="6">
    <location>
        <begin position="1"/>
        <end position="81"/>
    </location>
</feature>
<dbReference type="PROSITE" id="PS50294">
    <property type="entry name" value="WD_REPEATS_REGION"/>
    <property type="match status" value="12"/>
</dbReference>
<dbReference type="PROSITE" id="PS00678">
    <property type="entry name" value="WD_REPEATS_1"/>
    <property type="match status" value="5"/>
</dbReference>
<feature type="repeat" description="WD" evidence="3">
    <location>
        <begin position="965"/>
        <end position="1006"/>
    </location>
</feature>
<evidence type="ECO:0000256" key="2">
    <source>
        <dbReference type="ARBA" id="ARBA00022737"/>
    </source>
</evidence>
<dbReference type="PRINTS" id="PR00320">
    <property type="entry name" value="GPROTEINBRPT"/>
</dbReference>
<evidence type="ECO:0000313" key="8">
    <source>
        <dbReference type="Proteomes" id="UP000646053"/>
    </source>
</evidence>
<dbReference type="EMBL" id="WVIE01000003">
    <property type="protein sequence ID" value="NDJ16399.1"/>
    <property type="molecule type" value="Genomic_DNA"/>
</dbReference>
<feature type="repeat" description="WD" evidence="3">
    <location>
        <begin position="923"/>
        <end position="964"/>
    </location>
</feature>
<dbReference type="SUPFAM" id="SSF50978">
    <property type="entry name" value="WD40 repeat-like"/>
    <property type="match status" value="2"/>
</dbReference>
<dbReference type="Pfam" id="PF25047">
    <property type="entry name" value="Beta-prop_TEP1_2nd"/>
    <property type="match status" value="1"/>
</dbReference>
<keyword evidence="2" id="KW-0677">Repeat</keyword>
<organism evidence="7 8">
    <name type="scientific">Myxacorys almedinensis A</name>
    <dbReference type="NCBI Taxonomy" id="2690445"/>
    <lineage>
        <taxon>Bacteria</taxon>
        <taxon>Bacillati</taxon>
        <taxon>Cyanobacteriota</taxon>
        <taxon>Cyanophyceae</taxon>
        <taxon>Leptolyngbyales</taxon>
        <taxon>Leptolyngbyaceae</taxon>
        <taxon>Myxacorys</taxon>
        <taxon>Myxacorys almedinensis</taxon>
    </lineage>
</organism>
<dbReference type="PANTHER" id="PTHR19848">
    <property type="entry name" value="WD40 REPEAT PROTEIN"/>
    <property type="match status" value="1"/>
</dbReference>
<keyword evidence="1 3" id="KW-0853">WD repeat</keyword>
<dbReference type="InterPro" id="IPR027417">
    <property type="entry name" value="P-loop_NTPase"/>
</dbReference>
<accession>A0A8J8CH91</accession>
<dbReference type="InterPro" id="IPR019775">
    <property type="entry name" value="WD40_repeat_CS"/>
</dbReference>
<keyword evidence="8" id="KW-1185">Reference proteome</keyword>
<evidence type="ECO:0008006" key="9">
    <source>
        <dbReference type="Google" id="ProtNLM"/>
    </source>
</evidence>
<feature type="repeat" description="WD" evidence="3">
    <location>
        <begin position="743"/>
        <end position="784"/>
    </location>
</feature>
<evidence type="ECO:0000256" key="1">
    <source>
        <dbReference type="ARBA" id="ARBA00022574"/>
    </source>
</evidence>